<comment type="cofactor">
    <cofactor evidence="7">
        <name>Cu(2+)</name>
        <dbReference type="ChEBI" id="CHEBI:29036"/>
    </cofactor>
    <text evidence="7">The crystal structure with reduced Cu(1+) has also been determined.</text>
</comment>
<dbReference type="InterPro" id="IPR006311">
    <property type="entry name" value="TAT_signal"/>
</dbReference>
<dbReference type="AlphaFoldDB" id="A0ABD5VDQ0"/>
<dbReference type="PANTHER" id="PTHR34192:SF10">
    <property type="entry name" value="PLASTOCYANIN MAJOR ISOFORM, CHLOROPLASTIC-RELATED"/>
    <property type="match status" value="1"/>
</dbReference>
<dbReference type="Gene3D" id="2.60.40.420">
    <property type="entry name" value="Cupredoxins - blue copper proteins"/>
    <property type="match status" value="1"/>
</dbReference>
<proteinExistence type="predicted"/>
<evidence type="ECO:0000256" key="2">
    <source>
        <dbReference type="ARBA" id="ARBA00022448"/>
    </source>
</evidence>
<keyword evidence="3 7" id="KW-0479">Metal-binding</keyword>
<dbReference type="Pfam" id="PF00127">
    <property type="entry name" value="Copper-bind"/>
    <property type="match status" value="1"/>
</dbReference>
<keyword evidence="2" id="KW-0813">Transport</keyword>
<organism evidence="9 10">
    <name type="scientific">Halorubellus litoreus</name>
    <dbReference type="NCBI Taxonomy" id="755308"/>
    <lineage>
        <taxon>Archaea</taxon>
        <taxon>Methanobacteriati</taxon>
        <taxon>Methanobacteriota</taxon>
        <taxon>Stenosarchaea group</taxon>
        <taxon>Halobacteria</taxon>
        <taxon>Halobacteriales</taxon>
        <taxon>Halorubellaceae</taxon>
        <taxon>Halorubellus</taxon>
    </lineage>
</organism>
<keyword evidence="4" id="KW-0249">Electron transport</keyword>
<evidence type="ECO:0000256" key="6">
    <source>
        <dbReference type="ARBA" id="ARBA00023136"/>
    </source>
</evidence>
<protein>
    <submittedName>
        <fullName evidence="9">Plastocyanin/azurin family copper-binding protein</fullName>
    </submittedName>
</protein>
<feature type="domain" description="Blue (type 1) copper" evidence="8">
    <location>
        <begin position="49"/>
        <end position="138"/>
    </location>
</feature>
<feature type="binding site" evidence="7">
    <location>
        <position position="123"/>
    </location>
    <ligand>
        <name>Cu cation</name>
        <dbReference type="ChEBI" id="CHEBI:23378"/>
    </ligand>
</feature>
<dbReference type="SUPFAM" id="SSF49503">
    <property type="entry name" value="Cupredoxins"/>
    <property type="match status" value="1"/>
</dbReference>
<dbReference type="InterPro" id="IPR008972">
    <property type="entry name" value="Cupredoxin"/>
</dbReference>
<keyword evidence="6" id="KW-0472">Membrane</keyword>
<comment type="caution">
    <text evidence="9">The sequence shown here is derived from an EMBL/GenBank/DDBJ whole genome shotgun (WGS) entry which is preliminary data.</text>
</comment>
<dbReference type="InterPro" id="IPR000923">
    <property type="entry name" value="BlueCu_1"/>
</dbReference>
<evidence type="ECO:0000256" key="5">
    <source>
        <dbReference type="ARBA" id="ARBA00023008"/>
    </source>
</evidence>
<dbReference type="RefSeq" id="WP_336350526.1">
    <property type="nucleotide sequence ID" value="NZ_JAZAQL010000002.1"/>
</dbReference>
<feature type="binding site" evidence="7">
    <location>
        <position position="79"/>
    </location>
    <ligand>
        <name>Cu cation</name>
        <dbReference type="ChEBI" id="CHEBI:23378"/>
    </ligand>
</feature>
<feature type="binding site" evidence="7">
    <location>
        <position position="126"/>
    </location>
    <ligand>
        <name>Cu cation</name>
        <dbReference type="ChEBI" id="CHEBI:23378"/>
    </ligand>
</feature>
<name>A0ABD5VDQ0_9EURY</name>
<dbReference type="Proteomes" id="UP001596395">
    <property type="component" value="Unassembled WGS sequence"/>
</dbReference>
<sequence>MNGSSDDDRTLRRRDLLGSAGVAVVTASAGCFGNDDGTQSANGENAVVVGPGGSYAFEPSSQTVAVGDTVTWTWDSANHNIVVSAQPDGADWTGTDGDGSKTYDTDHVYEYTFETAGTYEYYCQPHEGLGMVAEVVVEE</sequence>
<dbReference type="EMBL" id="JBHSXN010000002">
    <property type="protein sequence ID" value="MFC6953569.1"/>
    <property type="molecule type" value="Genomic_DNA"/>
</dbReference>
<gene>
    <name evidence="9" type="ORF">ACFQGB_11910</name>
</gene>
<dbReference type="PRINTS" id="PR00157">
    <property type="entry name" value="PLASTOCYANIN"/>
</dbReference>
<feature type="binding site" evidence="7">
    <location>
        <position position="131"/>
    </location>
    <ligand>
        <name>Cu cation</name>
        <dbReference type="ChEBI" id="CHEBI:23378"/>
    </ligand>
</feature>
<dbReference type="InterPro" id="IPR002387">
    <property type="entry name" value="Plastocyanin"/>
</dbReference>
<keyword evidence="10" id="KW-1185">Reference proteome</keyword>
<dbReference type="PROSITE" id="PS00196">
    <property type="entry name" value="COPPER_BLUE"/>
    <property type="match status" value="1"/>
</dbReference>
<dbReference type="GO" id="GO:0046872">
    <property type="term" value="F:metal ion binding"/>
    <property type="evidence" value="ECO:0007669"/>
    <property type="project" value="UniProtKB-KW"/>
</dbReference>
<dbReference type="PANTHER" id="PTHR34192">
    <property type="entry name" value="PLASTOCYANIN MAJOR ISOFORM, CHLOROPLASTIC-RELATED"/>
    <property type="match status" value="1"/>
</dbReference>
<evidence type="ECO:0000313" key="9">
    <source>
        <dbReference type="EMBL" id="MFC6953569.1"/>
    </source>
</evidence>
<evidence type="ECO:0000313" key="10">
    <source>
        <dbReference type="Proteomes" id="UP001596395"/>
    </source>
</evidence>
<reference evidence="9 10" key="1">
    <citation type="journal article" date="2019" name="Int. J. Syst. Evol. Microbiol.">
        <title>The Global Catalogue of Microorganisms (GCM) 10K type strain sequencing project: providing services to taxonomists for standard genome sequencing and annotation.</title>
        <authorList>
            <consortium name="The Broad Institute Genomics Platform"/>
            <consortium name="The Broad Institute Genome Sequencing Center for Infectious Disease"/>
            <person name="Wu L."/>
            <person name="Ma J."/>
        </authorList>
    </citation>
    <scope>NUCLEOTIDE SEQUENCE [LARGE SCALE GENOMIC DNA]</scope>
    <source>
        <strain evidence="9 10">GX26</strain>
    </source>
</reference>
<dbReference type="PROSITE" id="PS51318">
    <property type="entry name" value="TAT"/>
    <property type="match status" value="1"/>
</dbReference>
<evidence type="ECO:0000256" key="4">
    <source>
        <dbReference type="ARBA" id="ARBA00022982"/>
    </source>
</evidence>
<comment type="subcellular location">
    <subcellularLocation>
        <location evidence="1">Membrane</location>
    </subcellularLocation>
</comment>
<dbReference type="GO" id="GO:0016020">
    <property type="term" value="C:membrane"/>
    <property type="evidence" value="ECO:0007669"/>
    <property type="project" value="UniProtKB-SubCell"/>
</dbReference>
<evidence type="ECO:0000256" key="1">
    <source>
        <dbReference type="ARBA" id="ARBA00004370"/>
    </source>
</evidence>
<evidence type="ECO:0000256" key="3">
    <source>
        <dbReference type="ARBA" id="ARBA00022723"/>
    </source>
</evidence>
<accession>A0ABD5VDQ0</accession>
<dbReference type="InterPro" id="IPR028871">
    <property type="entry name" value="BlueCu_1_BS"/>
</dbReference>
<evidence type="ECO:0000259" key="8">
    <source>
        <dbReference type="Pfam" id="PF00127"/>
    </source>
</evidence>
<evidence type="ECO:0000256" key="7">
    <source>
        <dbReference type="PIRSR" id="PIRSR602387-1"/>
    </source>
</evidence>
<keyword evidence="5 7" id="KW-0186">Copper</keyword>